<evidence type="ECO:0000313" key="4">
    <source>
        <dbReference type="EMBL" id="KAE8981292.1"/>
    </source>
</evidence>
<dbReference type="PROSITE" id="PS50012">
    <property type="entry name" value="RCC1_3"/>
    <property type="match status" value="1"/>
</dbReference>
<dbReference type="InterPro" id="IPR051625">
    <property type="entry name" value="Signaling_Regulatory_Domain"/>
</dbReference>
<evidence type="ECO:0000313" key="7">
    <source>
        <dbReference type="Proteomes" id="UP000434957"/>
    </source>
</evidence>
<dbReference type="Pfam" id="PF00415">
    <property type="entry name" value="RCC1"/>
    <property type="match status" value="1"/>
</dbReference>
<name>A0A6A3II76_9STRA</name>
<dbReference type="SUPFAM" id="SSF50985">
    <property type="entry name" value="RCC1/BLIP-II"/>
    <property type="match status" value="1"/>
</dbReference>
<gene>
    <name evidence="4" type="ORF">PR001_g24044</name>
    <name evidence="5" type="ORF">PR003_g25346</name>
</gene>
<evidence type="ECO:0000256" key="3">
    <source>
        <dbReference type="SAM" id="MobiDB-lite"/>
    </source>
</evidence>
<reference evidence="4 6" key="1">
    <citation type="submission" date="2018-09" db="EMBL/GenBank/DDBJ databases">
        <title>Genomic investigation of the strawberry pathogen Phytophthora fragariae indicates pathogenicity is determined by transcriptional variation in three key races.</title>
        <authorList>
            <person name="Adams T.M."/>
            <person name="Armitage A.D."/>
            <person name="Sobczyk M.K."/>
            <person name="Bates H.J."/>
            <person name="Dunwell J.M."/>
            <person name="Nellist C.F."/>
            <person name="Harrison R.J."/>
        </authorList>
    </citation>
    <scope>NUCLEOTIDE SEQUENCE [LARGE SCALE GENOMIC DNA]</scope>
    <source>
        <strain evidence="4 6">SCRP249</strain>
        <strain evidence="5 7">SCRP333</strain>
    </source>
</reference>
<dbReference type="Gene3D" id="2.130.10.30">
    <property type="entry name" value="Regulator of chromosome condensation 1/beta-lactamase-inhibitor protein II"/>
    <property type="match status" value="1"/>
</dbReference>
<feature type="repeat" description="RCC1" evidence="2">
    <location>
        <begin position="29"/>
        <end position="85"/>
    </location>
</feature>
<dbReference type="PROSITE" id="PS00626">
    <property type="entry name" value="RCC1_2"/>
    <property type="match status" value="2"/>
</dbReference>
<evidence type="ECO:0000313" key="6">
    <source>
        <dbReference type="Proteomes" id="UP000429607"/>
    </source>
</evidence>
<feature type="region of interest" description="Disordered" evidence="3">
    <location>
        <begin position="184"/>
        <end position="223"/>
    </location>
</feature>
<evidence type="ECO:0000313" key="5">
    <source>
        <dbReference type="EMBL" id="KAE9290240.1"/>
    </source>
</evidence>
<dbReference type="InterPro" id="IPR009091">
    <property type="entry name" value="RCC1/BLIP-II"/>
</dbReference>
<evidence type="ECO:0000256" key="1">
    <source>
        <dbReference type="ARBA" id="ARBA00022737"/>
    </source>
</evidence>
<evidence type="ECO:0000256" key="2">
    <source>
        <dbReference type="PROSITE-ProRule" id="PRU00235"/>
    </source>
</evidence>
<dbReference type="PANTHER" id="PTHR22872">
    <property type="entry name" value="BTK-BINDING PROTEIN-RELATED"/>
    <property type="match status" value="1"/>
</dbReference>
<dbReference type="Proteomes" id="UP000434957">
    <property type="component" value="Unassembled WGS sequence"/>
</dbReference>
<dbReference type="Proteomes" id="UP000429607">
    <property type="component" value="Unassembled WGS sequence"/>
</dbReference>
<proteinExistence type="predicted"/>
<dbReference type="EMBL" id="QXFV01002969">
    <property type="protein sequence ID" value="KAE8981292.1"/>
    <property type="molecule type" value="Genomic_DNA"/>
</dbReference>
<keyword evidence="7" id="KW-1185">Reference proteome</keyword>
<comment type="caution">
    <text evidence="4">The sequence shown here is derived from an EMBL/GenBank/DDBJ whole genome shotgun (WGS) entry which is preliminary data.</text>
</comment>
<dbReference type="EMBL" id="QXFT01003022">
    <property type="protein sequence ID" value="KAE9290240.1"/>
    <property type="molecule type" value="Genomic_DNA"/>
</dbReference>
<dbReference type="AlphaFoldDB" id="A0A6A3II76"/>
<accession>A0A6A3II76</accession>
<keyword evidence="1" id="KW-0677">Repeat</keyword>
<dbReference type="InterPro" id="IPR000408">
    <property type="entry name" value="Reg_chr_condens"/>
</dbReference>
<organism evidence="4 6">
    <name type="scientific">Phytophthora rubi</name>
    <dbReference type="NCBI Taxonomy" id="129364"/>
    <lineage>
        <taxon>Eukaryota</taxon>
        <taxon>Sar</taxon>
        <taxon>Stramenopiles</taxon>
        <taxon>Oomycota</taxon>
        <taxon>Peronosporomycetes</taxon>
        <taxon>Peronosporales</taxon>
        <taxon>Peronosporaceae</taxon>
        <taxon>Phytophthora</taxon>
    </lineage>
</organism>
<evidence type="ECO:0008006" key="8">
    <source>
        <dbReference type="Google" id="ProtNLM"/>
    </source>
</evidence>
<feature type="compositionally biased region" description="Polar residues" evidence="3">
    <location>
        <begin position="193"/>
        <end position="217"/>
    </location>
</feature>
<sequence length="223" mass="23874">MRQVEALRNEVIVDFSAGERHSLALNEFGQVFAWGRGREGQLGLGDVAGVASAVSLPRRVGGELAGQLVTKISCGESHSLALSVSGDVFMWGLLPVAKVLYDEDGLAADASDRATVELAGLSSEEMRRAQRARSREELRRHMDDSIMARLVRDSMQVYENAGGVGDSVKVQTVRAPCMTPRLCTGPLSRLATRPSSNTSERSTGTSLSISPVDSSIRSRVLGS</sequence>
<protein>
    <recommendedName>
        <fullName evidence="8">Regulator of chromosome condensation 1/beta-lactamase-inhibitor protein II</fullName>
    </recommendedName>
</protein>